<dbReference type="RefSeq" id="XP_031562376.1">
    <property type="nucleotide sequence ID" value="XM_031706516.1"/>
</dbReference>
<proteinExistence type="inferred from homology"/>
<dbReference type="CDD" id="cd19165">
    <property type="entry name" value="HemeO"/>
    <property type="match status" value="1"/>
</dbReference>
<feature type="region of interest" description="Disordered" evidence="7">
    <location>
        <begin position="452"/>
        <end position="482"/>
    </location>
</feature>
<evidence type="ECO:0000256" key="8">
    <source>
        <dbReference type="SAM" id="Phobius"/>
    </source>
</evidence>
<keyword evidence="4" id="KW-0479">Metal-binding</keyword>
<dbReference type="EC" id="1.14.14.18" evidence="2"/>
<keyword evidence="6" id="KW-0408">Iron</keyword>
<keyword evidence="9" id="KW-1185">Reference proteome</keyword>
<sequence length="530" mass="60128">MSSEVKAVPEKLECPYKGVESDMSSEIKAVPEKLECPYKGVESDMSSEVKAVPEKLECPYKGVESGEKPSETAPPQVNGTPAPEELKSVDLTTLRESCPAFDKGCPFAQIEEKLIPTADIKKCPEFKDGCPFKGMESMAEVYEKLSKIPAFAGSESHGAKLLQTLKEVHNLSKELREDMGECPVFANDGCPFKTICSDGRPLIEKLEFRRWTEVLQTTIQDNLMQAAGKVADSEPSIQLSKELKKGTKVVHREAENVHFVKEFIKGRIESYWYRVLLADLYFVYKALEEESRRHKDNEYIKAIHFPHELERTEMIKEDLAFYYGEDWEERIELTDATKEYVERLKKIGNEDPILLIPHHYTRYLGDLSGGLILKKMATKAMDLPSTGEGVRFYCFDNVAEPKKFKNIYRSQLDKLQIDQETSDKIVEEANLAFMFNIKIFREIDALAGYEQEESTTKKTKVEEEPEKAADNPTSDKSPELCPFATMAKNARKEQEKLQEEQKQSSLATPLIFAILVAAVAVFVAVYAFKK</sequence>
<dbReference type="GO" id="GO:0004392">
    <property type="term" value="F:heme oxygenase (decyclizing) activity"/>
    <property type="evidence" value="ECO:0007669"/>
    <property type="project" value="UniProtKB-EC"/>
</dbReference>
<dbReference type="GO" id="GO:0042167">
    <property type="term" value="P:heme catabolic process"/>
    <property type="evidence" value="ECO:0007669"/>
    <property type="project" value="TreeGrafter"/>
</dbReference>
<evidence type="ECO:0000313" key="9">
    <source>
        <dbReference type="Proteomes" id="UP000515163"/>
    </source>
</evidence>
<feature type="compositionally biased region" description="Basic and acidic residues" evidence="7">
    <location>
        <begin position="454"/>
        <end position="469"/>
    </location>
</feature>
<keyword evidence="3" id="KW-0349">Heme</keyword>
<evidence type="ECO:0000256" key="7">
    <source>
        <dbReference type="SAM" id="MobiDB-lite"/>
    </source>
</evidence>
<dbReference type="InterPro" id="IPR016084">
    <property type="entry name" value="Haem_Oase-like_multi-hlx"/>
</dbReference>
<dbReference type="OrthoDB" id="5967786at2759"/>
<dbReference type="SUPFAM" id="SSF48613">
    <property type="entry name" value="Heme oxygenase-like"/>
    <property type="match status" value="1"/>
</dbReference>
<dbReference type="Proteomes" id="UP000515163">
    <property type="component" value="Unplaced"/>
</dbReference>
<dbReference type="PRINTS" id="PR00088">
    <property type="entry name" value="HAEMOXYGNASE"/>
</dbReference>
<evidence type="ECO:0000313" key="10">
    <source>
        <dbReference type="RefSeq" id="XP_031562376.1"/>
    </source>
</evidence>
<organism evidence="9 10">
    <name type="scientific">Actinia tenebrosa</name>
    <name type="common">Australian red waratah sea anemone</name>
    <dbReference type="NCBI Taxonomy" id="6105"/>
    <lineage>
        <taxon>Eukaryota</taxon>
        <taxon>Metazoa</taxon>
        <taxon>Cnidaria</taxon>
        <taxon>Anthozoa</taxon>
        <taxon>Hexacorallia</taxon>
        <taxon>Actiniaria</taxon>
        <taxon>Actiniidae</taxon>
        <taxon>Actinia</taxon>
    </lineage>
</organism>
<dbReference type="Gene3D" id="1.20.910.10">
    <property type="entry name" value="Heme oxygenase-like"/>
    <property type="match status" value="1"/>
</dbReference>
<feature type="region of interest" description="Disordered" evidence="7">
    <location>
        <begin position="60"/>
        <end position="83"/>
    </location>
</feature>
<dbReference type="GO" id="GO:0046872">
    <property type="term" value="F:metal ion binding"/>
    <property type="evidence" value="ECO:0007669"/>
    <property type="project" value="UniProtKB-KW"/>
</dbReference>
<dbReference type="GO" id="GO:0020037">
    <property type="term" value="F:heme binding"/>
    <property type="evidence" value="ECO:0007669"/>
    <property type="project" value="TreeGrafter"/>
</dbReference>
<evidence type="ECO:0000256" key="2">
    <source>
        <dbReference type="ARBA" id="ARBA00012360"/>
    </source>
</evidence>
<dbReference type="PANTHER" id="PTHR10720">
    <property type="entry name" value="HEME OXYGENASE"/>
    <property type="match status" value="1"/>
</dbReference>
<evidence type="ECO:0000256" key="4">
    <source>
        <dbReference type="ARBA" id="ARBA00022723"/>
    </source>
</evidence>
<feature type="transmembrane region" description="Helical" evidence="8">
    <location>
        <begin position="506"/>
        <end position="528"/>
    </location>
</feature>
<keyword evidence="8" id="KW-1133">Transmembrane helix</keyword>
<keyword evidence="8" id="KW-0812">Transmembrane</keyword>
<evidence type="ECO:0000256" key="5">
    <source>
        <dbReference type="ARBA" id="ARBA00023002"/>
    </source>
</evidence>
<gene>
    <name evidence="10" type="primary">LOC116298139</name>
</gene>
<dbReference type="GO" id="GO:0006979">
    <property type="term" value="P:response to oxidative stress"/>
    <property type="evidence" value="ECO:0007669"/>
    <property type="project" value="TreeGrafter"/>
</dbReference>
<dbReference type="FunCoup" id="A0A6P8I4I4">
    <property type="interactions" value="1169"/>
</dbReference>
<accession>A0A6P8I4I4</accession>
<evidence type="ECO:0000256" key="1">
    <source>
        <dbReference type="ARBA" id="ARBA00006134"/>
    </source>
</evidence>
<dbReference type="FunFam" id="1.20.910.10:FF:000001">
    <property type="entry name" value="Heme oxygenase 1"/>
    <property type="match status" value="1"/>
</dbReference>
<feature type="compositionally biased region" description="Basic and acidic residues" evidence="7">
    <location>
        <begin position="60"/>
        <end position="70"/>
    </location>
</feature>
<dbReference type="InterPro" id="IPR016053">
    <property type="entry name" value="Haem_Oase-like"/>
</dbReference>
<protein>
    <recommendedName>
        <fullName evidence="2">heme oxygenase (biliverdin-producing)</fullName>
        <ecNumber evidence="2">1.14.14.18</ecNumber>
    </recommendedName>
</protein>
<dbReference type="GO" id="GO:0006788">
    <property type="term" value="P:heme oxidation"/>
    <property type="evidence" value="ECO:0007669"/>
    <property type="project" value="InterPro"/>
</dbReference>
<dbReference type="InterPro" id="IPR002051">
    <property type="entry name" value="Haem_Oase"/>
</dbReference>
<name>A0A6P8I4I4_ACTTE</name>
<evidence type="ECO:0000256" key="3">
    <source>
        <dbReference type="ARBA" id="ARBA00022617"/>
    </source>
</evidence>
<dbReference type="KEGG" id="aten:116298139"/>
<reference evidence="10" key="1">
    <citation type="submission" date="2025-08" db="UniProtKB">
        <authorList>
            <consortium name="RefSeq"/>
        </authorList>
    </citation>
    <scope>IDENTIFICATION</scope>
    <source>
        <tissue evidence="10">Tentacle</tissue>
    </source>
</reference>
<dbReference type="PANTHER" id="PTHR10720:SF0">
    <property type="entry name" value="HEME OXYGENASE"/>
    <property type="match status" value="1"/>
</dbReference>
<keyword evidence="5" id="KW-0560">Oxidoreductase</keyword>
<keyword evidence="8" id="KW-0472">Membrane</keyword>
<comment type="similarity">
    <text evidence="1">Belongs to the heme oxygenase family.</text>
</comment>
<dbReference type="Pfam" id="PF01126">
    <property type="entry name" value="Heme_oxygenase"/>
    <property type="match status" value="1"/>
</dbReference>
<dbReference type="GeneID" id="116298139"/>
<dbReference type="InParanoid" id="A0A6P8I4I4"/>
<evidence type="ECO:0000256" key="6">
    <source>
        <dbReference type="ARBA" id="ARBA00023004"/>
    </source>
</evidence>
<dbReference type="AlphaFoldDB" id="A0A6P8I4I4"/>